<feature type="non-terminal residue" evidence="1">
    <location>
        <position position="160"/>
    </location>
</feature>
<dbReference type="PANTHER" id="PTHR46601:SF1">
    <property type="entry name" value="ADF-H DOMAIN-CONTAINING PROTEIN"/>
    <property type="match status" value="1"/>
</dbReference>
<sequence>MITTAKECTTEGKFLTGPCRKKGNSLPLETENFVKAFYERRDVSRIMPGKKDFVSLWKSGMKEHVQKRLILSNMKELNSHFKEEYADLKIGFSKFALMRPKNWFIRYSLRLRLGICYECPGTMKIREPLEEAFEMALVDNLIYSQWVSVDRTTLEIFQKE</sequence>
<dbReference type="EMBL" id="KZ308693">
    <property type="protein sequence ID" value="KAG8233184.1"/>
    <property type="molecule type" value="Genomic_DNA"/>
</dbReference>
<accession>A0A8K0KDF1</accession>
<gene>
    <name evidence="1" type="ORF">J437_LFUL008947</name>
</gene>
<reference evidence="1" key="2">
    <citation type="submission" date="2017-10" db="EMBL/GenBank/DDBJ databases">
        <title>Ladona fulva Genome sequencing and assembly.</title>
        <authorList>
            <person name="Murali S."/>
            <person name="Richards S."/>
            <person name="Bandaranaike D."/>
            <person name="Bellair M."/>
            <person name="Blankenburg K."/>
            <person name="Chao H."/>
            <person name="Dinh H."/>
            <person name="Doddapaneni H."/>
            <person name="Dugan-Rocha S."/>
            <person name="Elkadiri S."/>
            <person name="Gnanaolivu R."/>
            <person name="Hernandez B."/>
            <person name="Skinner E."/>
            <person name="Javaid M."/>
            <person name="Lee S."/>
            <person name="Li M."/>
            <person name="Ming W."/>
            <person name="Munidasa M."/>
            <person name="Muniz J."/>
            <person name="Nguyen L."/>
            <person name="Hughes D."/>
            <person name="Osuji N."/>
            <person name="Pu L.-L."/>
            <person name="Puazo M."/>
            <person name="Qu C."/>
            <person name="Quiroz J."/>
            <person name="Raj R."/>
            <person name="Weissenberger G."/>
            <person name="Xin Y."/>
            <person name="Zou X."/>
            <person name="Han Y."/>
            <person name="Worley K."/>
            <person name="Muzny D."/>
            <person name="Gibbs R."/>
        </authorList>
    </citation>
    <scope>NUCLEOTIDE SEQUENCE</scope>
    <source>
        <strain evidence="1">Sampled in the wild</strain>
    </source>
</reference>
<organism evidence="1 2">
    <name type="scientific">Ladona fulva</name>
    <name type="common">Scarce chaser dragonfly</name>
    <name type="synonym">Libellula fulva</name>
    <dbReference type="NCBI Taxonomy" id="123851"/>
    <lineage>
        <taxon>Eukaryota</taxon>
        <taxon>Metazoa</taxon>
        <taxon>Ecdysozoa</taxon>
        <taxon>Arthropoda</taxon>
        <taxon>Hexapoda</taxon>
        <taxon>Insecta</taxon>
        <taxon>Pterygota</taxon>
        <taxon>Palaeoptera</taxon>
        <taxon>Odonata</taxon>
        <taxon>Epiprocta</taxon>
        <taxon>Anisoptera</taxon>
        <taxon>Libelluloidea</taxon>
        <taxon>Libellulidae</taxon>
        <taxon>Ladona</taxon>
    </lineage>
</organism>
<dbReference type="AlphaFoldDB" id="A0A8K0KDF1"/>
<reference evidence="1" key="1">
    <citation type="submission" date="2013-04" db="EMBL/GenBank/DDBJ databases">
        <authorList>
            <person name="Qu J."/>
            <person name="Murali S.C."/>
            <person name="Bandaranaike D."/>
            <person name="Bellair M."/>
            <person name="Blankenburg K."/>
            <person name="Chao H."/>
            <person name="Dinh H."/>
            <person name="Doddapaneni H."/>
            <person name="Downs B."/>
            <person name="Dugan-Rocha S."/>
            <person name="Elkadiri S."/>
            <person name="Gnanaolivu R.D."/>
            <person name="Hernandez B."/>
            <person name="Javaid M."/>
            <person name="Jayaseelan J.C."/>
            <person name="Lee S."/>
            <person name="Li M."/>
            <person name="Ming W."/>
            <person name="Munidasa M."/>
            <person name="Muniz J."/>
            <person name="Nguyen L."/>
            <person name="Ongeri F."/>
            <person name="Osuji N."/>
            <person name="Pu L.-L."/>
            <person name="Puazo M."/>
            <person name="Qu C."/>
            <person name="Quiroz J."/>
            <person name="Raj R."/>
            <person name="Weissenberger G."/>
            <person name="Xin Y."/>
            <person name="Zou X."/>
            <person name="Han Y."/>
            <person name="Richards S."/>
            <person name="Worley K."/>
            <person name="Muzny D."/>
            <person name="Gibbs R."/>
        </authorList>
    </citation>
    <scope>NUCLEOTIDE SEQUENCE</scope>
    <source>
        <strain evidence="1">Sampled in the wild</strain>
    </source>
</reference>
<dbReference type="PANTHER" id="PTHR46601">
    <property type="entry name" value="ULP_PROTEASE DOMAIN-CONTAINING PROTEIN"/>
    <property type="match status" value="1"/>
</dbReference>
<name>A0A8K0KDF1_LADFU</name>
<evidence type="ECO:0000313" key="1">
    <source>
        <dbReference type="EMBL" id="KAG8233184.1"/>
    </source>
</evidence>
<comment type="caution">
    <text evidence="1">The sequence shown here is derived from an EMBL/GenBank/DDBJ whole genome shotgun (WGS) entry which is preliminary data.</text>
</comment>
<proteinExistence type="predicted"/>
<protein>
    <submittedName>
        <fullName evidence="1">Uncharacterized protein</fullName>
    </submittedName>
</protein>
<evidence type="ECO:0000313" key="2">
    <source>
        <dbReference type="Proteomes" id="UP000792457"/>
    </source>
</evidence>
<keyword evidence="2" id="KW-1185">Reference proteome</keyword>
<dbReference type="Proteomes" id="UP000792457">
    <property type="component" value="Unassembled WGS sequence"/>
</dbReference>
<dbReference type="OrthoDB" id="8065116at2759"/>